<evidence type="ECO:0000313" key="1">
    <source>
        <dbReference type="EMBL" id="KAF6392508.1"/>
    </source>
</evidence>
<sequence>MSWKPAKCNHPSLQKSRPFLGKERRGHWEDGLFPCPALGTEVRQGALCPECGGWAWSGKPAAVGTGVGHPTPLLIPRPGPPMLFQESLAQLFHHVNLTPQLPALLLHVFSQEGERLKQRSTMCPPPRSLWLHCWEIAPREERPRAQESLFGRSHTRWQDQHSQ</sequence>
<proteinExistence type="predicted"/>
<comment type="caution">
    <text evidence="1">The sequence shown here is derived from an EMBL/GenBank/DDBJ whole genome shotgun (WGS) entry which is preliminary data.</text>
</comment>
<keyword evidence="2" id="KW-1185">Reference proteome</keyword>
<dbReference type="AlphaFoldDB" id="A0A7J8B1C4"/>
<evidence type="ECO:0000313" key="2">
    <source>
        <dbReference type="Proteomes" id="UP000558488"/>
    </source>
</evidence>
<gene>
    <name evidence="1" type="ORF">mPipKuh1_007717</name>
</gene>
<name>A0A7J8B1C4_PIPKU</name>
<protein>
    <submittedName>
        <fullName evidence="1">Uncharacterized protein</fullName>
    </submittedName>
</protein>
<organism evidence="1 2">
    <name type="scientific">Pipistrellus kuhlii</name>
    <name type="common">Kuhl's pipistrelle</name>
    <dbReference type="NCBI Taxonomy" id="59472"/>
    <lineage>
        <taxon>Eukaryota</taxon>
        <taxon>Metazoa</taxon>
        <taxon>Chordata</taxon>
        <taxon>Craniata</taxon>
        <taxon>Vertebrata</taxon>
        <taxon>Euteleostomi</taxon>
        <taxon>Mammalia</taxon>
        <taxon>Eutheria</taxon>
        <taxon>Laurasiatheria</taxon>
        <taxon>Chiroptera</taxon>
        <taxon>Yangochiroptera</taxon>
        <taxon>Vespertilionidae</taxon>
        <taxon>Pipistrellus</taxon>
    </lineage>
</organism>
<accession>A0A7J8B1C4</accession>
<dbReference type="EMBL" id="JACAGB010000001">
    <property type="protein sequence ID" value="KAF6392508.1"/>
    <property type="molecule type" value="Genomic_DNA"/>
</dbReference>
<dbReference type="Proteomes" id="UP000558488">
    <property type="component" value="Unassembled WGS sequence"/>
</dbReference>
<reference evidence="1 2" key="1">
    <citation type="journal article" date="2020" name="Nature">
        <title>Six reference-quality genomes reveal evolution of bat adaptations.</title>
        <authorList>
            <person name="Jebb D."/>
            <person name="Huang Z."/>
            <person name="Pippel M."/>
            <person name="Hughes G.M."/>
            <person name="Lavrichenko K."/>
            <person name="Devanna P."/>
            <person name="Winkler S."/>
            <person name="Jermiin L.S."/>
            <person name="Skirmuntt E.C."/>
            <person name="Katzourakis A."/>
            <person name="Burkitt-Gray L."/>
            <person name="Ray D.A."/>
            <person name="Sullivan K.A.M."/>
            <person name="Roscito J.G."/>
            <person name="Kirilenko B.M."/>
            <person name="Davalos L.M."/>
            <person name="Corthals A.P."/>
            <person name="Power M.L."/>
            <person name="Jones G."/>
            <person name="Ransome R.D."/>
            <person name="Dechmann D.K.N."/>
            <person name="Locatelli A.G."/>
            <person name="Puechmaille S.J."/>
            <person name="Fedrigo O."/>
            <person name="Jarvis E.D."/>
            <person name="Hiller M."/>
            <person name="Vernes S.C."/>
            <person name="Myers E.W."/>
            <person name="Teeling E.C."/>
        </authorList>
    </citation>
    <scope>NUCLEOTIDE SEQUENCE [LARGE SCALE GENOMIC DNA]</scope>
    <source>
        <strain evidence="1">MPipKuh1</strain>
        <tissue evidence="1">Flight muscle</tissue>
    </source>
</reference>